<gene>
    <name evidence="9" type="primary">LOC131805587</name>
</gene>
<keyword evidence="5" id="KW-0804">Transcription</keyword>
<comment type="function">
    <text evidence="6">Involved in transvection phenomena (= synapsis-dependent gene expression), where the synaptic pairing of chromosomes carrying genes with which zeste interacts influences the expression of these genes. Zeste binds to DNA and stimulates transcription from a nearby promoter.</text>
</comment>
<comment type="subunit">
    <text evidence="1">Self-associates forming complexes of several hundred monomers.</text>
</comment>
<protein>
    <recommendedName>
        <fullName evidence="2">Regulatory protein zeste</fullName>
    </recommendedName>
</protein>
<keyword evidence="3" id="KW-0805">Transcription regulation</keyword>
<accession>A0ABM3VGH2</accession>
<evidence type="ECO:0000256" key="5">
    <source>
        <dbReference type="ARBA" id="ARBA00023163"/>
    </source>
</evidence>
<reference evidence="9" key="1">
    <citation type="submission" date="2025-08" db="UniProtKB">
        <authorList>
            <consortium name="RefSeq"/>
        </authorList>
    </citation>
    <scope>IDENTIFICATION</scope>
    <source>
        <strain evidence="9">Aabys</strain>
        <tissue evidence="9">Whole body</tissue>
    </source>
</reference>
<dbReference type="Pfam" id="PF13873">
    <property type="entry name" value="Myb_DNA-bind_5"/>
    <property type="match status" value="1"/>
</dbReference>
<dbReference type="PANTHER" id="PTHR23098">
    <property type="entry name" value="AGAP001331-PA-RELATED"/>
    <property type="match status" value="1"/>
</dbReference>
<dbReference type="RefSeq" id="XP_058984892.1">
    <property type="nucleotide sequence ID" value="XM_059128909.1"/>
</dbReference>
<evidence type="ECO:0000256" key="3">
    <source>
        <dbReference type="ARBA" id="ARBA00023015"/>
    </source>
</evidence>
<dbReference type="PANTHER" id="PTHR23098:SF16">
    <property type="entry name" value="REGULATORY PROTEIN ZESTE"/>
    <property type="match status" value="1"/>
</dbReference>
<dbReference type="Proteomes" id="UP001652621">
    <property type="component" value="Unplaced"/>
</dbReference>
<evidence type="ECO:0000313" key="9">
    <source>
        <dbReference type="RefSeq" id="XP_058984892.1"/>
    </source>
</evidence>
<feature type="domain" description="Myb/SANT-like DNA-binding" evidence="7">
    <location>
        <begin position="4"/>
        <end position="76"/>
    </location>
</feature>
<dbReference type="GeneID" id="131805587"/>
<evidence type="ECO:0000313" key="8">
    <source>
        <dbReference type="Proteomes" id="UP001652621"/>
    </source>
</evidence>
<organism evidence="8 9">
    <name type="scientific">Musca domestica</name>
    <name type="common">House fly</name>
    <dbReference type="NCBI Taxonomy" id="7370"/>
    <lineage>
        <taxon>Eukaryota</taxon>
        <taxon>Metazoa</taxon>
        <taxon>Ecdysozoa</taxon>
        <taxon>Arthropoda</taxon>
        <taxon>Hexapoda</taxon>
        <taxon>Insecta</taxon>
        <taxon>Pterygota</taxon>
        <taxon>Neoptera</taxon>
        <taxon>Endopterygota</taxon>
        <taxon>Diptera</taxon>
        <taxon>Brachycera</taxon>
        <taxon>Muscomorpha</taxon>
        <taxon>Muscoidea</taxon>
        <taxon>Muscidae</taxon>
        <taxon>Musca</taxon>
    </lineage>
</organism>
<evidence type="ECO:0000256" key="4">
    <source>
        <dbReference type="ARBA" id="ARBA00023125"/>
    </source>
</evidence>
<name>A0ABM3VGH2_MUSDO</name>
<evidence type="ECO:0000259" key="7">
    <source>
        <dbReference type="Pfam" id="PF13873"/>
    </source>
</evidence>
<dbReference type="InterPro" id="IPR028002">
    <property type="entry name" value="Myb_DNA-bind_5"/>
</dbReference>
<keyword evidence="8" id="KW-1185">Reference proteome</keyword>
<evidence type="ECO:0000256" key="2">
    <source>
        <dbReference type="ARBA" id="ARBA00016807"/>
    </source>
</evidence>
<sequence>MSKTTNKKQLDILLTSMQLHSDIARGWFKGGKEELNRVWRNLEAELNAAGPPSKSVAEWKKVWADQKKYVRQKAAQNLKYSRGTGGGPNMEQKFSANEEAIYDLVGMKESVEGVAIKYGLGSSTSTIQNPERLPNEILELLEPDGEEAECPAVHSNEDTPQKPPAKKIKISGQHFNTQASARDVLSEEIDIQKRMLDAMIEQQQISKKVYCSIDRLYEVKKEELKEQKRHNLIMEKLRLREVEDKIEKNRRLLELEELKNNLEST</sequence>
<keyword evidence="4" id="KW-0238">DNA-binding</keyword>
<evidence type="ECO:0000256" key="6">
    <source>
        <dbReference type="ARBA" id="ARBA00025466"/>
    </source>
</evidence>
<evidence type="ECO:0000256" key="1">
    <source>
        <dbReference type="ARBA" id="ARBA00011764"/>
    </source>
</evidence>
<proteinExistence type="predicted"/>